<dbReference type="InterPro" id="IPR011257">
    <property type="entry name" value="DNA_glycosylase"/>
</dbReference>
<organism evidence="8 9">
    <name type="scientific">Oceanobacillus oncorhynchi</name>
    <dbReference type="NCBI Taxonomy" id="545501"/>
    <lineage>
        <taxon>Bacteria</taxon>
        <taxon>Bacillati</taxon>
        <taxon>Bacillota</taxon>
        <taxon>Bacilli</taxon>
        <taxon>Bacillales</taxon>
        <taxon>Bacillaceae</taxon>
        <taxon>Oceanobacillus</taxon>
    </lineage>
</organism>
<dbReference type="GO" id="GO:0032131">
    <property type="term" value="F:alkylated DNA binding"/>
    <property type="evidence" value="ECO:0007669"/>
    <property type="project" value="TreeGrafter"/>
</dbReference>
<comment type="catalytic activity">
    <reaction evidence="1">
        <text>Hydrolysis of alkylated DNA, releasing 3-methyladenine, 3-methylguanine, 7-methylguanine and 7-methyladenine.</text>
        <dbReference type="EC" id="3.2.2.21"/>
    </reaction>
</comment>
<dbReference type="GO" id="GO:0006307">
    <property type="term" value="P:DNA alkylation repair"/>
    <property type="evidence" value="ECO:0007669"/>
    <property type="project" value="TreeGrafter"/>
</dbReference>
<keyword evidence="6" id="KW-0234">DNA repair</keyword>
<dbReference type="AlphaFoldDB" id="A0A0A1MVH2"/>
<evidence type="ECO:0000313" key="8">
    <source>
        <dbReference type="EMBL" id="CEI83609.1"/>
    </source>
</evidence>
<dbReference type="InterPro" id="IPR023170">
    <property type="entry name" value="HhH_base_excis_C"/>
</dbReference>
<dbReference type="GO" id="GO:0008725">
    <property type="term" value="F:DNA-3-methyladenine glycosylase activity"/>
    <property type="evidence" value="ECO:0007669"/>
    <property type="project" value="TreeGrafter"/>
</dbReference>
<dbReference type="InterPro" id="IPR000035">
    <property type="entry name" value="Alkylbase_DNA_glycsylse_CS"/>
</dbReference>
<dbReference type="PANTHER" id="PTHR43003:SF12">
    <property type="entry name" value="DNA-3-METHYLADENINE GLYCOSYLASE"/>
    <property type="match status" value="1"/>
</dbReference>
<evidence type="ECO:0000256" key="1">
    <source>
        <dbReference type="ARBA" id="ARBA00000086"/>
    </source>
</evidence>
<name>A0A0A1MVH2_9BACI</name>
<dbReference type="GO" id="GO:0032993">
    <property type="term" value="C:protein-DNA complex"/>
    <property type="evidence" value="ECO:0007669"/>
    <property type="project" value="TreeGrafter"/>
</dbReference>
<dbReference type="PROSITE" id="PS00516">
    <property type="entry name" value="ALKYLBASE_DNA_GLYCOS"/>
    <property type="match status" value="1"/>
</dbReference>
<comment type="similarity">
    <text evidence="2">Belongs to the alkylbase DNA glycosidase AlkA family.</text>
</comment>
<evidence type="ECO:0000256" key="2">
    <source>
        <dbReference type="ARBA" id="ARBA00010817"/>
    </source>
</evidence>
<accession>A0A0A1MVH2</accession>
<evidence type="ECO:0000256" key="3">
    <source>
        <dbReference type="ARBA" id="ARBA00012000"/>
    </source>
</evidence>
<keyword evidence="4" id="KW-0227">DNA damage</keyword>
<dbReference type="GO" id="GO:0008534">
    <property type="term" value="F:oxidized purine nucleobase lesion DNA N-glycosylase activity"/>
    <property type="evidence" value="ECO:0007669"/>
    <property type="project" value="InterPro"/>
</dbReference>
<dbReference type="PANTHER" id="PTHR43003">
    <property type="entry name" value="DNA-3-METHYLADENINE GLYCOSYLASE"/>
    <property type="match status" value="1"/>
</dbReference>
<dbReference type="CDD" id="cd00056">
    <property type="entry name" value="ENDO3c"/>
    <property type="match status" value="1"/>
</dbReference>
<dbReference type="GO" id="GO:0006285">
    <property type="term" value="P:base-excision repair, AP site formation"/>
    <property type="evidence" value="ECO:0007669"/>
    <property type="project" value="TreeGrafter"/>
</dbReference>
<keyword evidence="9" id="KW-1185">Reference proteome</keyword>
<dbReference type="InterPro" id="IPR051912">
    <property type="entry name" value="Alkylbase_DNA_Glycosylase/TA"/>
</dbReference>
<evidence type="ECO:0000313" key="9">
    <source>
        <dbReference type="Proteomes" id="UP000040453"/>
    </source>
</evidence>
<reference evidence="8 9" key="1">
    <citation type="submission" date="2014-11" db="EMBL/GenBank/DDBJ databases">
        <authorList>
            <person name="Urmite Genomes Urmite Genomes"/>
        </authorList>
    </citation>
    <scope>NUCLEOTIDE SEQUENCE [LARGE SCALE GENOMIC DNA]</scope>
    <source>
        <strain evidence="8 9">Oc5</strain>
    </source>
</reference>
<dbReference type="GO" id="GO:0006289">
    <property type="term" value="P:nucleotide-excision repair"/>
    <property type="evidence" value="ECO:0007669"/>
    <property type="project" value="InterPro"/>
</dbReference>
<dbReference type="STRING" id="545501.BN997_03526"/>
<evidence type="ECO:0000256" key="6">
    <source>
        <dbReference type="ARBA" id="ARBA00023204"/>
    </source>
</evidence>
<dbReference type="GO" id="GO:0043916">
    <property type="term" value="F:DNA-7-methylguanine glycosylase activity"/>
    <property type="evidence" value="ECO:0007669"/>
    <property type="project" value="TreeGrafter"/>
</dbReference>
<dbReference type="RefSeq" id="WP_042533967.1">
    <property type="nucleotide sequence ID" value="NZ_CAXOIH010000002.1"/>
</dbReference>
<dbReference type="EC" id="3.2.2.21" evidence="3"/>
<dbReference type="SUPFAM" id="SSF48150">
    <property type="entry name" value="DNA-glycosylase"/>
    <property type="match status" value="1"/>
</dbReference>
<protein>
    <recommendedName>
        <fullName evidence="3">DNA-3-methyladenine glycosylase II</fullName>
        <ecNumber evidence="3">3.2.2.21</ecNumber>
    </recommendedName>
</protein>
<dbReference type="EMBL" id="CDGG01000001">
    <property type="protein sequence ID" value="CEI83609.1"/>
    <property type="molecule type" value="Genomic_DNA"/>
</dbReference>
<dbReference type="InterPro" id="IPR012904">
    <property type="entry name" value="OGG_N"/>
</dbReference>
<dbReference type="Gene3D" id="3.30.310.20">
    <property type="entry name" value="DNA-3-methyladenine glycosylase AlkA, N-terminal domain"/>
    <property type="match status" value="1"/>
</dbReference>
<evidence type="ECO:0000259" key="7">
    <source>
        <dbReference type="SMART" id="SM00478"/>
    </source>
</evidence>
<dbReference type="SMART" id="SM00478">
    <property type="entry name" value="ENDO3c"/>
    <property type="match status" value="1"/>
</dbReference>
<dbReference type="Gene3D" id="1.10.340.30">
    <property type="entry name" value="Hypothetical protein, domain 2"/>
    <property type="match status" value="1"/>
</dbReference>
<dbReference type="GO" id="GO:0005737">
    <property type="term" value="C:cytoplasm"/>
    <property type="evidence" value="ECO:0007669"/>
    <property type="project" value="TreeGrafter"/>
</dbReference>
<dbReference type="FunFam" id="1.10.340.30:FF:000004">
    <property type="entry name" value="DNA-3-methyladenine glycosylase II"/>
    <property type="match status" value="1"/>
</dbReference>
<dbReference type="InterPro" id="IPR037046">
    <property type="entry name" value="AlkA_N_sf"/>
</dbReference>
<dbReference type="Proteomes" id="UP000040453">
    <property type="component" value="Unassembled WGS sequence"/>
</dbReference>
<dbReference type="Pfam" id="PF07934">
    <property type="entry name" value="OGG_N"/>
    <property type="match status" value="1"/>
</dbReference>
<keyword evidence="5" id="KW-0378">Hydrolase</keyword>
<dbReference type="Pfam" id="PF00730">
    <property type="entry name" value="HhH-GPD"/>
    <property type="match status" value="1"/>
</dbReference>
<evidence type="ECO:0000256" key="5">
    <source>
        <dbReference type="ARBA" id="ARBA00022801"/>
    </source>
</evidence>
<dbReference type="InterPro" id="IPR003265">
    <property type="entry name" value="HhH-GPD_domain"/>
</dbReference>
<sequence>MRSWKESKNCIFIKAPEPFNFKVNVDYFLRDPNECMYEIEENTITRVIEINHLRTLIQISEAGSDYLAVECLAGTKPESFEDKETIVNYICEWFDFDTDLLPFYEMGRRDLLLQPVIERFYGLRIMGLNDLFEALCWGILGQQINLKFAYTLKRQFVEKFGEHLDYNGKNYWIFPLYEKISKLTAEDMADIKMTKRKREYIIGVAKLMANGDLSKENLLHVDDLKQAEKELIRIRGIGPWTANYVLMRCLRYPDAFPIDDVGLINAIQFVKGMERKPTKAEIRELSAAWSTWEAYATFYLWRMLY</sequence>
<evidence type="ECO:0000256" key="4">
    <source>
        <dbReference type="ARBA" id="ARBA00022763"/>
    </source>
</evidence>
<proteinExistence type="inferred from homology"/>
<dbReference type="Gene3D" id="1.10.1670.10">
    <property type="entry name" value="Helix-hairpin-Helix base-excision DNA repair enzymes (C-terminal)"/>
    <property type="match status" value="1"/>
</dbReference>
<gene>
    <name evidence="8" type="primary">alkA_2</name>
    <name evidence="8" type="ORF">BN997_03526</name>
</gene>
<feature type="domain" description="HhH-GPD" evidence="7">
    <location>
        <begin position="140"/>
        <end position="305"/>
    </location>
</feature>